<evidence type="ECO:0000313" key="4">
    <source>
        <dbReference type="EMBL" id="HGU34001.1"/>
    </source>
</evidence>
<dbReference type="EMBL" id="DSUH01000326">
    <property type="protein sequence ID" value="HGU34001.1"/>
    <property type="molecule type" value="Genomic_DNA"/>
</dbReference>
<proteinExistence type="predicted"/>
<dbReference type="Gene3D" id="3.10.620.30">
    <property type="match status" value="1"/>
</dbReference>
<evidence type="ECO:0000259" key="3">
    <source>
        <dbReference type="SMART" id="SM00460"/>
    </source>
</evidence>
<name>A0A7C4RTW5_9BACT</name>
<dbReference type="SMART" id="SM00460">
    <property type="entry name" value="TGc"/>
    <property type="match status" value="1"/>
</dbReference>
<keyword evidence="2" id="KW-1133">Transmembrane helix</keyword>
<dbReference type="InterPro" id="IPR002931">
    <property type="entry name" value="Transglutaminase-like"/>
</dbReference>
<dbReference type="Pfam" id="PF01841">
    <property type="entry name" value="Transglut_core"/>
    <property type="match status" value="1"/>
</dbReference>
<feature type="region of interest" description="Disordered" evidence="1">
    <location>
        <begin position="366"/>
        <end position="394"/>
    </location>
</feature>
<reference evidence="4" key="1">
    <citation type="journal article" date="2020" name="mSystems">
        <title>Genome- and Community-Level Interaction Insights into Carbon Utilization and Element Cycling Functions of Hydrothermarchaeota in Hydrothermal Sediment.</title>
        <authorList>
            <person name="Zhou Z."/>
            <person name="Liu Y."/>
            <person name="Xu W."/>
            <person name="Pan J."/>
            <person name="Luo Z.H."/>
            <person name="Li M."/>
        </authorList>
    </citation>
    <scope>NUCLEOTIDE SEQUENCE [LARGE SCALE GENOMIC DNA]</scope>
    <source>
        <strain evidence="4">SpSt-477</strain>
    </source>
</reference>
<comment type="caution">
    <text evidence="4">The sequence shown here is derived from an EMBL/GenBank/DDBJ whole genome shotgun (WGS) entry which is preliminary data.</text>
</comment>
<dbReference type="PANTHER" id="PTHR33490:SF3">
    <property type="entry name" value="CONSERVED INTEGRAL MEMBRANE PROTEIN"/>
    <property type="match status" value="1"/>
</dbReference>
<accession>A0A7C4RTW5</accession>
<dbReference type="PANTHER" id="PTHR33490">
    <property type="entry name" value="BLR5614 PROTEIN-RELATED"/>
    <property type="match status" value="1"/>
</dbReference>
<dbReference type="SUPFAM" id="SSF54001">
    <property type="entry name" value="Cysteine proteinases"/>
    <property type="match status" value="1"/>
</dbReference>
<organism evidence="4">
    <name type="scientific">Desulfatirhabdium butyrativorans</name>
    <dbReference type="NCBI Taxonomy" id="340467"/>
    <lineage>
        <taxon>Bacteria</taxon>
        <taxon>Pseudomonadati</taxon>
        <taxon>Thermodesulfobacteriota</taxon>
        <taxon>Desulfobacteria</taxon>
        <taxon>Desulfobacterales</taxon>
        <taxon>Desulfatirhabdiaceae</taxon>
        <taxon>Desulfatirhabdium</taxon>
    </lineage>
</organism>
<sequence length="523" mass="58066">MTSEDRRQGKWSLWVWTLASGLAFFGLVGYQQGWWREQPALYTGSFPEIREMDRWYCATRNGMPIGYVHRTLTANDIGYVGEEAMRLRIQAMGVVQEIACRIEARLNPDMSISELALFLGSGLFRFQASARVTENRTLVVNTESGETVVPIEGPIHLPGFFLLAYLRDRPPAIDLFEPFQFSRYRVKVLAEETDIIDIGGKRMETRRLDVEAMGLQQSAWIDATGTILRETGPMGLALETCDAARALRSLTDAAGDDWAIEASIASDKILVDPNLLQTLRIRLSGPIDRLALDGGRQRFSNGELFIRKEQVMPTCIRTLDADTPYRKPSALVQSDHPDIVALAVSLMEKAGAGGKGKTFRKQALGETIRPTEGEGEGGAETESPGRSSSACTEDLPPVPKRVRTILNWMTDNIQKRPVFSLPNALDTLRNRAGDCNEHAALFAALARACGIPTRIETGLVYLKERFYYHAWNAVFWNEWITVDASMGQFPADITHIRLASEENAADLMAAVGNLRLSVLEATP</sequence>
<feature type="domain" description="Transglutaminase-like" evidence="3">
    <location>
        <begin position="427"/>
        <end position="486"/>
    </location>
</feature>
<gene>
    <name evidence="4" type="ORF">ENS29_14320</name>
</gene>
<evidence type="ECO:0000256" key="1">
    <source>
        <dbReference type="SAM" id="MobiDB-lite"/>
    </source>
</evidence>
<dbReference type="InterPro" id="IPR038765">
    <property type="entry name" value="Papain-like_cys_pep_sf"/>
</dbReference>
<feature type="transmembrane region" description="Helical" evidence="2">
    <location>
        <begin position="12"/>
        <end position="30"/>
    </location>
</feature>
<keyword evidence="2" id="KW-0472">Membrane</keyword>
<evidence type="ECO:0000256" key="2">
    <source>
        <dbReference type="SAM" id="Phobius"/>
    </source>
</evidence>
<protein>
    <submittedName>
        <fullName evidence="4">Transglutaminase domain-containing protein</fullName>
    </submittedName>
</protein>
<keyword evidence="2" id="KW-0812">Transmembrane</keyword>
<dbReference type="AlphaFoldDB" id="A0A7C4RTW5"/>